<sequence length="148" mass="16952">MSIVILLIGIILMSLGIYVADRESTEGMFAVGTVVVMLGLLMIASNSVDVVKGRTYDKKIEMYQEENKKIENQIDLIVRKYMTHEDETLKKAKYESSMTLVSLYPELKSDSLVKEQIKIYNKNNSKIKELKESQIDVTTAKWWLYFGG</sequence>
<keyword evidence="2" id="KW-0812">Transmembrane</keyword>
<accession>A0A179EV21</accession>
<keyword evidence="2" id="KW-1133">Transmembrane helix</keyword>
<evidence type="ECO:0000313" key="3">
    <source>
        <dbReference type="EMBL" id="OAQ57066.1"/>
    </source>
</evidence>
<proteinExistence type="predicted"/>
<evidence type="ECO:0000313" key="4">
    <source>
        <dbReference type="Proteomes" id="UP000078516"/>
    </source>
</evidence>
<gene>
    <name evidence="3" type="ORF">A6E74_01435</name>
</gene>
<dbReference type="AlphaFoldDB" id="A0A179EV21"/>
<dbReference type="Proteomes" id="UP000078516">
    <property type="component" value="Unassembled WGS sequence"/>
</dbReference>
<keyword evidence="4" id="KW-1185">Reference proteome</keyword>
<keyword evidence="1" id="KW-0175">Coiled coil</keyword>
<feature type="coiled-coil region" evidence="1">
    <location>
        <begin position="53"/>
        <end position="87"/>
    </location>
</feature>
<keyword evidence="2" id="KW-0472">Membrane</keyword>
<dbReference type="EMBL" id="LWMN01000001">
    <property type="protein sequence ID" value="OAQ57066.1"/>
    <property type="molecule type" value="Genomic_DNA"/>
</dbReference>
<reference evidence="3 4" key="1">
    <citation type="submission" date="2016-04" db="EMBL/GenBank/DDBJ databases">
        <title>Draft genome of an Enterococcus thailandicus strain isolated from bovine feces.</title>
        <authorList>
            <person name="Beukers A.G."/>
            <person name="Zaheer R."/>
            <person name="Goji N."/>
            <person name="Cook S.R."/>
            <person name="Amoako K."/>
            <person name="Chaves A.V."/>
            <person name="Ward M.P."/>
            <person name="Mcallister T.A."/>
        </authorList>
    </citation>
    <scope>NUCLEOTIDE SEQUENCE [LARGE SCALE GENOMIC DNA]</scope>
    <source>
        <strain evidence="3 4">F0711D 46</strain>
    </source>
</reference>
<evidence type="ECO:0000256" key="1">
    <source>
        <dbReference type="SAM" id="Coils"/>
    </source>
</evidence>
<organism evidence="3 4">
    <name type="scientific">Enterococcus thailandicus</name>
    <dbReference type="NCBI Taxonomy" id="417368"/>
    <lineage>
        <taxon>Bacteria</taxon>
        <taxon>Bacillati</taxon>
        <taxon>Bacillota</taxon>
        <taxon>Bacilli</taxon>
        <taxon>Lactobacillales</taxon>
        <taxon>Enterococcaceae</taxon>
        <taxon>Enterococcus</taxon>
    </lineage>
</organism>
<name>A0A179EV21_ENTTH</name>
<evidence type="ECO:0000256" key="2">
    <source>
        <dbReference type="SAM" id="Phobius"/>
    </source>
</evidence>
<comment type="caution">
    <text evidence="3">The sequence shown here is derived from an EMBL/GenBank/DDBJ whole genome shotgun (WGS) entry which is preliminary data.</text>
</comment>
<feature type="transmembrane region" description="Helical" evidence="2">
    <location>
        <begin position="29"/>
        <end position="51"/>
    </location>
</feature>
<dbReference type="RefSeq" id="WP_067480994.1">
    <property type="nucleotide sequence ID" value="NZ_LWMN01000001.1"/>
</dbReference>
<protein>
    <submittedName>
        <fullName evidence="3">Uncharacterized protein</fullName>
    </submittedName>
</protein>